<evidence type="ECO:0000313" key="3">
    <source>
        <dbReference type="EMBL" id="KAF2756549.1"/>
    </source>
</evidence>
<name>A0A6A6W337_9PEZI</name>
<dbReference type="EMBL" id="ML996575">
    <property type="protein sequence ID" value="KAF2756549.1"/>
    <property type="molecule type" value="Genomic_DNA"/>
</dbReference>
<feature type="region of interest" description="Disordered" evidence="1">
    <location>
        <begin position="1"/>
        <end position="25"/>
    </location>
</feature>
<gene>
    <name evidence="3" type="ORF">EJ05DRAFT_487436</name>
</gene>
<keyword evidence="2" id="KW-1133">Transmembrane helix</keyword>
<evidence type="ECO:0000313" key="4">
    <source>
        <dbReference type="Proteomes" id="UP000799437"/>
    </source>
</evidence>
<dbReference type="GeneID" id="54486669"/>
<dbReference type="Proteomes" id="UP000799437">
    <property type="component" value="Unassembled WGS sequence"/>
</dbReference>
<protein>
    <submittedName>
        <fullName evidence="3">Uncharacterized protein</fullName>
    </submittedName>
</protein>
<feature type="compositionally biased region" description="Low complexity" evidence="1">
    <location>
        <begin position="9"/>
        <end position="25"/>
    </location>
</feature>
<accession>A0A6A6W337</accession>
<keyword evidence="2" id="KW-0472">Membrane</keyword>
<proteinExistence type="predicted"/>
<dbReference type="RefSeq" id="XP_033599000.1">
    <property type="nucleotide sequence ID" value="XM_033745615.1"/>
</dbReference>
<evidence type="ECO:0000256" key="1">
    <source>
        <dbReference type="SAM" id="MobiDB-lite"/>
    </source>
</evidence>
<evidence type="ECO:0000256" key="2">
    <source>
        <dbReference type="SAM" id="Phobius"/>
    </source>
</evidence>
<sequence>MSSTKSDMTPTTALPSTTTSTPSKLTTNTINTLAVMRGLIGIGSMIAPIPVGSLFGLGRLSPGGALVMRLAGSRDLAAAGLLWTAKQDGTTEVEKSEVRRALWAGIAIDAMDVGSTLLLLGQGGIRGRFAGLFIAGGVGFVGMAGIGLRGI</sequence>
<keyword evidence="2" id="KW-0812">Transmembrane</keyword>
<keyword evidence="4" id="KW-1185">Reference proteome</keyword>
<organism evidence="3 4">
    <name type="scientific">Pseudovirgaria hyperparasitica</name>
    <dbReference type="NCBI Taxonomy" id="470096"/>
    <lineage>
        <taxon>Eukaryota</taxon>
        <taxon>Fungi</taxon>
        <taxon>Dikarya</taxon>
        <taxon>Ascomycota</taxon>
        <taxon>Pezizomycotina</taxon>
        <taxon>Dothideomycetes</taxon>
        <taxon>Dothideomycetes incertae sedis</taxon>
        <taxon>Acrospermales</taxon>
        <taxon>Acrospermaceae</taxon>
        <taxon>Pseudovirgaria</taxon>
    </lineage>
</organism>
<dbReference type="AlphaFoldDB" id="A0A6A6W337"/>
<dbReference type="OrthoDB" id="4160064at2759"/>
<reference evidence="3" key="1">
    <citation type="journal article" date="2020" name="Stud. Mycol.">
        <title>101 Dothideomycetes genomes: a test case for predicting lifestyles and emergence of pathogens.</title>
        <authorList>
            <person name="Haridas S."/>
            <person name="Albert R."/>
            <person name="Binder M."/>
            <person name="Bloem J."/>
            <person name="Labutti K."/>
            <person name="Salamov A."/>
            <person name="Andreopoulos B."/>
            <person name="Baker S."/>
            <person name="Barry K."/>
            <person name="Bills G."/>
            <person name="Bluhm B."/>
            <person name="Cannon C."/>
            <person name="Castanera R."/>
            <person name="Culley D."/>
            <person name="Daum C."/>
            <person name="Ezra D."/>
            <person name="Gonzalez J."/>
            <person name="Henrissat B."/>
            <person name="Kuo A."/>
            <person name="Liang C."/>
            <person name="Lipzen A."/>
            <person name="Lutzoni F."/>
            <person name="Magnuson J."/>
            <person name="Mondo S."/>
            <person name="Nolan M."/>
            <person name="Ohm R."/>
            <person name="Pangilinan J."/>
            <person name="Park H.-J."/>
            <person name="Ramirez L."/>
            <person name="Alfaro M."/>
            <person name="Sun H."/>
            <person name="Tritt A."/>
            <person name="Yoshinaga Y."/>
            <person name="Zwiers L.-H."/>
            <person name="Turgeon B."/>
            <person name="Goodwin S."/>
            <person name="Spatafora J."/>
            <person name="Crous P."/>
            <person name="Grigoriev I."/>
        </authorList>
    </citation>
    <scope>NUCLEOTIDE SEQUENCE</scope>
    <source>
        <strain evidence="3">CBS 121739</strain>
    </source>
</reference>
<feature type="transmembrane region" description="Helical" evidence="2">
    <location>
        <begin position="129"/>
        <end position="148"/>
    </location>
</feature>